<feature type="region of interest" description="Disordered" evidence="1">
    <location>
        <begin position="1"/>
        <end position="57"/>
    </location>
</feature>
<dbReference type="Proteomes" id="UP000799437">
    <property type="component" value="Unassembled WGS sequence"/>
</dbReference>
<dbReference type="OrthoDB" id="4156665at2759"/>
<proteinExistence type="predicted"/>
<sequence length="247" mass="27984">MGKTLVPLSERRASRVGGSVNSQSANSPSHTSIGSSTTTQPSHIPSHAANRILRDRNPSLTHKIDQMRLTLAPIYPIHIPAGPPHESYPRSVLHYWLLTEDEIDAFARYYHQVEHTEYTSLYPACMGWDKGFLSRGQDIDRSNSVSGVSSGTGENIAFNDDGLMIGLGLGAVEDHYAEARRRRGELSAVERLAIKRRMVGKFIGLRGCETPMWEMRAKVRWLDGRVRREIEDERERESTFRRGRKWI</sequence>
<evidence type="ECO:0000256" key="1">
    <source>
        <dbReference type="SAM" id="MobiDB-lite"/>
    </source>
</evidence>
<dbReference type="EMBL" id="ML996581">
    <property type="protein sequence ID" value="KAF2754068.1"/>
    <property type="molecule type" value="Genomic_DNA"/>
</dbReference>
<feature type="compositionally biased region" description="Polar residues" evidence="1">
    <location>
        <begin position="19"/>
        <end position="43"/>
    </location>
</feature>
<name>A0A6A6VTQ2_9PEZI</name>
<protein>
    <submittedName>
        <fullName evidence="2">Uncharacterized protein</fullName>
    </submittedName>
</protein>
<evidence type="ECO:0000313" key="2">
    <source>
        <dbReference type="EMBL" id="KAF2754068.1"/>
    </source>
</evidence>
<reference evidence="2" key="1">
    <citation type="journal article" date="2020" name="Stud. Mycol.">
        <title>101 Dothideomycetes genomes: a test case for predicting lifestyles and emergence of pathogens.</title>
        <authorList>
            <person name="Haridas S."/>
            <person name="Albert R."/>
            <person name="Binder M."/>
            <person name="Bloem J."/>
            <person name="Labutti K."/>
            <person name="Salamov A."/>
            <person name="Andreopoulos B."/>
            <person name="Baker S."/>
            <person name="Barry K."/>
            <person name="Bills G."/>
            <person name="Bluhm B."/>
            <person name="Cannon C."/>
            <person name="Castanera R."/>
            <person name="Culley D."/>
            <person name="Daum C."/>
            <person name="Ezra D."/>
            <person name="Gonzalez J."/>
            <person name="Henrissat B."/>
            <person name="Kuo A."/>
            <person name="Liang C."/>
            <person name="Lipzen A."/>
            <person name="Lutzoni F."/>
            <person name="Magnuson J."/>
            <person name="Mondo S."/>
            <person name="Nolan M."/>
            <person name="Ohm R."/>
            <person name="Pangilinan J."/>
            <person name="Park H.-J."/>
            <person name="Ramirez L."/>
            <person name="Alfaro M."/>
            <person name="Sun H."/>
            <person name="Tritt A."/>
            <person name="Yoshinaga Y."/>
            <person name="Zwiers L.-H."/>
            <person name="Turgeon B."/>
            <person name="Goodwin S."/>
            <person name="Spatafora J."/>
            <person name="Crous P."/>
            <person name="Grigoriev I."/>
        </authorList>
    </citation>
    <scope>NUCLEOTIDE SEQUENCE</scope>
    <source>
        <strain evidence="2">CBS 121739</strain>
    </source>
</reference>
<keyword evidence="3" id="KW-1185">Reference proteome</keyword>
<accession>A0A6A6VTQ2</accession>
<organism evidence="2 3">
    <name type="scientific">Pseudovirgaria hyperparasitica</name>
    <dbReference type="NCBI Taxonomy" id="470096"/>
    <lineage>
        <taxon>Eukaryota</taxon>
        <taxon>Fungi</taxon>
        <taxon>Dikarya</taxon>
        <taxon>Ascomycota</taxon>
        <taxon>Pezizomycotina</taxon>
        <taxon>Dothideomycetes</taxon>
        <taxon>Dothideomycetes incertae sedis</taxon>
        <taxon>Acrospermales</taxon>
        <taxon>Acrospermaceae</taxon>
        <taxon>Pseudovirgaria</taxon>
    </lineage>
</organism>
<evidence type="ECO:0000313" key="3">
    <source>
        <dbReference type="Proteomes" id="UP000799437"/>
    </source>
</evidence>
<dbReference type="GeneID" id="54480347"/>
<dbReference type="AlphaFoldDB" id="A0A6A6VTQ2"/>
<dbReference type="RefSeq" id="XP_033596519.1">
    <property type="nucleotide sequence ID" value="XM_033739293.1"/>
</dbReference>
<gene>
    <name evidence="2" type="ORF">EJ05DRAFT_147525</name>
</gene>